<dbReference type="EMBL" id="BMAV01018268">
    <property type="protein sequence ID" value="GFY70456.1"/>
    <property type="molecule type" value="Genomic_DNA"/>
</dbReference>
<name>A0A8X6YG83_9ARAC</name>
<organism evidence="2 3">
    <name type="scientific">Trichonephila inaurata madagascariensis</name>
    <dbReference type="NCBI Taxonomy" id="2747483"/>
    <lineage>
        <taxon>Eukaryota</taxon>
        <taxon>Metazoa</taxon>
        <taxon>Ecdysozoa</taxon>
        <taxon>Arthropoda</taxon>
        <taxon>Chelicerata</taxon>
        <taxon>Arachnida</taxon>
        <taxon>Araneae</taxon>
        <taxon>Araneomorphae</taxon>
        <taxon>Entelegynae</taxon>
        <taxon>Araneoidea</taxon>
        <taxon>Nephilidae</taxon>
        <taxon>Trichonephila</taxon>
        <taxon>Trichonephila inaurata</taxon>
    </lineage>
</organism>
<dbReference type="OrthoDB" id="10541126at2759"/>
<feature type="transmembrane region" description="Helical" evidence="1">
    <location>
        <begin position="15"/>
        <end position="34"/>
    </location>
</feature>
<evidence type="ECO:0000256" key="1">
    <source>
        <dbReference type="SAM" id="Phobius"/>
    </source>
</evidence>
<reference evidence="2" key="1">
    <citation type="submission" date="2020-08" db="EMBL/GenBank/DDBJ databases">
        <title>Multicomponent nature underlies the extraordinary mechanical properties of spider dragline silk.</title>
        <authorList>
            <person name="Kono N."/>
            <person name="Nakamura H."/>
            <person name="Mori M."/>
            <person name="Yoshida Y."/>
            <person name="Ohtoshi R."/>
            <person name="Malay A.D."/>
            <person name="Moran D.A.P."/>
            <person name="Tomita M."/>
            <person name="Numata K."/>
            <person name="Arakawa K."/>
        </authorList>
    </citation>
    <scope>NUCLEOTIDE SEQUENCE</scope>
</reference>
<keyword evidence="3" id="KW-1185">Reference proteome</keyword>
<comment type="caution">
    <text evidence="2">The sequence shown here is derived from an EMBL/GenBank/DDBJ whole genome shotgun (WGS) entry which is preliminary data.</text>
</comment>
<sequence length="100" mass="11094">MISANIVKSELRTPVFFFAACVILCVISNVVTAVNPLHNRIIRKDGCGASNGIHWSSPMIPIFVSVETTVESLYEDNVVNFKIHIELSRLGDLVSWYASQ</sequence>
<keyword evidence="1" id="KW-0472">Membrane</keyword>
<keyword evidence="1" id="KW-1133">Transmembrane helix</keyword>
<protein>
    <submittedName>
        <fullName evidence="2">Uncharacterized protein</fullName>
    </submittedName>
</protein>
<keyword evidence="1" id="KW-0812">Transmembrane</keyword>
<accession>A0A8X6YG83</accession>
<evidence type="ECO:0000313" key="3">
    <source>
        <dbReference type="Proteomes" id="UP000886998"/>
    </source>
</evidence>
<proteinExistence type="predicted"/>
<dbReference type="Proteomes" id="UP000886998">
    <property type="component" value="Unassembled WGS sequence"/>
</dbReference>
<gene>
    <name evidence="2" type="ORF">TNIN_30321</name>
</gene>
<evidence type="ECO:0000313" key="2">
    <source>
        <dbReference type="EMBL" id="GFY70456.1"/>
    </source>
</evidence>
<dbReference type="AlphaFoldDB" id="A0A8X6YG83"/>